<evidence type="ECO:0000313" key="14">
    <source>
        <dbReference type="Proteomes" id="UP000027946"/>
    </source>
</evidence>
<reference evidence="13 14" key="1">
    <citation type="submission" date="2014-03" db="EMBL/GenBank/DDBJ databases">
        <title>Genome sequence of Clostridium litorale W6, DSM 5388.</title>
        <authorList>
            <person name="Poehlein A."/>
            <person name="Jagirdar A."/>
            <person name="Khonsari B."/>
            <person name="Chibani C.M."/>
            <person name="Gutierrez Gutierrez D.A."/>
            <person name="Davydova E."/>
            <person name="Alghaithi H.S."/>
            <person name="Nair K.P."/>
            <person name="Dhamotharan K."/>
            <person name="Chandran L."/>
            <person name="G W."/>
            <person name="Daniel R."/>
        </authorList>
    </citation>
    <scope>NUCLEOTIDE SEQUENCE [LARGE SCALE GENOMIC DNA]</scope>
    <source>
        <strain evidence="13 14">W6</strain>
    </source>
</reference>
<evidence type="ECO:0000256" key="3">
    <source>
        <dbReference type="ARBA" id="ARBA00022670"/>
    </source>
</evidence>
<evidence type="ECO:0000256" key="1">
    <source>
        <dbReference type="ARBA" id="ARBA00001947"/>
    </source>
</evidence>
<dbReference type="AlphaFoldDB" id="A0A069RC79"/>
<evidence type="ECO:0000256" key="9">
    <source>
        <dbReference type="ARBA" id="ARBA00023316"/>
    </source>
</evidence>
<name>A0A069RC79_PEPLI</name>
<keyword evidence="6" id="KW-0378">Hydrolase</keyword>
<dbReference type="PANTHER" id="PTHR37425:SF1">
    <property type="entry name" value="OUTER MEMBRANE PROTEIN"/>
    <property type="match status" value="1"/>
</dbReference>
<dbReference type="InterPro" id="IPR010275">
    <property type="entry name" value="MepK"/>
</dbReference>
<accession>A0A069RC79</accession>
<evidence type="ECO:0000256" key="6">
    <source>
        <dbReference type="ARBA" id="ARBA00022801"/>
    </source>
</evidence>
<evidence type="ECO:0000256" key="2">
    <source>
        <dbReference type="ARBA" id="ARBA00004776"/>
    </source>
</evidence>
<keyword evidence="4" id="KW-0479">Metal-binding</keyword>
<keyword evidence="5" id="KW-0732">Signal</keyword>
<dbReference type="Proteomes" id="UP000027946">
    <property type="component" value="Unassembled WGS sequence"/>
</dbReference>
<keyword evidence="7" id="KW-0862">Zinc</keyword>
<organism evidence="13 14">
    <name type="scientific">Peptoclostridium litorale DSM 5388</name>
    <dbReference type="NCBI Taxonomy" id="1121324"/>
    <lineage>
        <taxon>Bacteria</taxon>
        <taxon>Bacillati</taxon>
        <taxon>Bacillota</taxon>
        <taxon>Clostridia</taxon>
        <taxon>Peptostreptococcales</taxon>
        <taxon>Peptoclostridiaceae</taxon>
        <taxon>Peptoclostridium</taxon>
    </lineage>
</organism>
<comment type="caution">
    <text evidence="13">The sequence shown here is derived from an EMBL/GenBank/DDBJ whole genome shotgun (WGS) entry which is preliminary data.</text>
</comment>
<comment type="pathway">
    <text evidence="2">Cell wall biogenesis; cell wall polysaccharide biosynthesis.</text>
</comment>
<dbReference type="GO" id="GO:0006508">
    <property type="term" value="P:proteolysis"/>
    <property type="evidence" value="ECO:0007669"/>
    <property type="project" value="UniProtKB-KW"/>
</dbReference>
<keyword evidence="14" id="KW-1185">Reference proteome</keyword>
<feature type="domain" description="Peptidase M15A C-terminal" evidence="12">
    <location>
        <begin position="13"/>
        <end position="112"/>
    </location>
</feature>
<evidence type="ECO:0000256" key="10">
    <source>
        <dbReference type="ARBA" id="ARBA00093448"/>
    </source>
</evidence>
<evidence type="ECO:0000259" key="12">
    <source>
        <dbReference type="Pfam" id="PF08291"/>
    </source>
</evidence>
<dbReference type="GO" id="GO:0071555">
    <property type="term" value="P:cell wall organization"/>
    <property type="evidence" value="ECO:0007669"/>
    <property type="project" value="UniProtKB-KW"/>
</dbReference>
<comment type="cofactor">
    <cofactor evidence="1">
        <name>Zn(2+)</name>
        <dbReference type="ChEBI" id="CHEBI:29105"/>
    </cofactor>
</comment>
<evidence type="ECO:0000256" key="7">
    <source>
        <dbReference type="ARBA" id="ARBA00022833"/>
    </source>
</evidence>
<dbReference type="EMBL" id="JJMM01000014">
    <property type="protein sequence ID" value="KDR94606.1"/>
    <property type="molecule type" value="Genomic_DNA"/>
</dbReference>
<evidence type="ECO:0000256" key="8">
    <source>
        <dbReference type="ARBA" id="ARBA00023049"/>
    </source>
</evidence>
<dbReference type="STRING" id="1121324.CLIT_14c00670"/>
<dbReference type="PANTHER" id="PTHR37425">
    <property type="match status" value="1"/>
</dbReference>
<dbReference type="Gene3D" id="3.30.1380.10">
    <property type="match status" value="1"/>
</dbReference>
<evidence type="ECO:0000256" key="5">
    <source>
        <dbReference type="ARBA" id="ARBA00022729"/>
    </source>
</evidence>
<dbReference type="GO" id="GO:0008237">
    <property type="term" value="F:metallopeptidase activity"/>
    <property type="evidence" value="ECO:0007669"/>
    <property type="project" value="UniProtKB-KW"/>
</dbReference>
<dbReference type="InterPro" id="IPR013230">
    <property type="entry name" value="Peptidase_M15A_C"/>
</dbReference>
<evidence type="ECO:0000256" key="11">
    <source>
        <dbReference type="ARBA" id="ARBA00093666"/>
    </source>
</evidence>
<dbReference type="GO" id="GO:0046872">
    <property type="term" value="F:metal ion binding"/>
    <property type="evidence" value="ECO:0007669"/>
    <property type="project" value="UniProtKB-KW"/>
</dbReference>
<comment type="similarity">
    <text evidence="10">Belongs to the peptidase M15 family.</text>
</comment>
<keyword evidence="9" id="KW-0961">Cell wall biogenesis/degradation</keyword>
<dbReference type="SUPFAM" id="SSF55166">
    <property type="entry name" value="Hedgehog/DD-peptidase"/>
    <property type="match status" value="1"/>
</dbReference>
<keyword evidence="3" id="KW-0645">Protease</keyword>
<sequence length="130" mass="14584">MYMLEKDVKLSANFCVSEFACKGGGGRVLFDMELVRRLQGLRDYFKRPIVITSGYRTRSYNDMVGGAENSQHIYGRAADIKVVGIGSDKIAAAAIRLGFRGVGIYENFVHVDVRKSLVNRLGRAYDIWRA</sequence>
<dbReference type="eggNOG" id="COG3108">
    <property type="taxonomic scope" value="Bacteria"/>
</dbReference>
<dbReference type="Pfam" id="PF08291">
    <property type="entry name" value="Peptidase_M15_3"/>
    <property type="match status" value="1"/>
</dbReference>
<evidence type="ECO:0000313" key="13">
    <source>
        <dbReference type="EMBL" id="KDR94606.1"/>
    </source>
</evidence>
<dbReference type="OrthoDB" id="5242612at2"/>
<dbReference type="InterPro" id="IPR009045">
    <property type="entry name" value="Zn_M74/Hedgehog-like"/>
</dbReference>
<protein>
    <recommendedName>
        <fullName evidence="11">Murein endopeptidase K</fullName>
    </recommendedName>
</protein>
<proteinExistence type="inferred from homology"/>
<keyword evidence="8" id="KW-0482">Metalloprotease</keyword>
<evidence type="ECO:0000256" key="4">
    <source>
        <dbReference type="ARBA" id="ARBA00022723"/>
    </source>
</evidence>
<gene>
    <name evidence="13" type="ORF">CLIT_14c00670</name>
</gene>
<dbReference type="RefSeq" id="WP_038266467.1">
    <property type="nucleotide sequence ID" value="NZ_FSRH01000016.1"/>
</dbReference>